<dbReference type="Pfam" id="PF00122">
    <property type="entry name" value="E1-E2_ATPase"/>
    <property type="match status" value="1"/>
</dbReference>
<dbReference type="SFLD" id="SFLDG00002">
    <property type="entry name" value="C1.7:_P-type_atpase_like"/>
    <property type="match status" value="1"/>
</dbReference>
<dbReference type="InterPro" id="IPR006068">
    <property type="entry name" value="ATPase_P-typ_cation-transptr_C"/>
</dbReference>
<sequence length="1428" mass="146471">MLTGLLTSGRSAYVNAAHAGTALLESTHPESDRPESGHQESAHTESAQPERATLPPPPGWSDAVLAARLAALAAHSAGFGVALAGRILRLPRLPLVAAAPVTIIDYQPRLRGLLESTIGTRRTDTVLSLANAATYAAAQAPTPLAVEALLRASTVGEVVANRAAWHRSAHPPFSGDDLRPQHGPIERHLERASWAQLGAAGVVGVASGSVRTAGTAALVAAPKAARTARESFAATLGRGFAAQDILSRGPRTLRRLDSITALVVEPRALLTDELRVSRIRGVSDELRAEVWEAARSAVEAGELTEGWHALAALPGPATSGPATFGPDTSGPDTSDTAGPAVLVSRVHDPLASAVLEQTRHADVTVHSLDDEALGSLRSAFDELRTPSTTTDSDLSAIVRELRRGGATVAVLATHCPDALAEADLGIGFSDGETPVECDLLVPDLEAAWRVLRALPAARTASRRGIEIATGASLLGSLLMLPGTHGRGPGPISAGSGAALWTGHSLANGVLGAETPTPIPQHDWHAMPADRVQRMLATPIPQGPPSGPGRIESLASWAQRPAGFLWDFGQSLRTELSDPLTPILATGSAASAVLGSPVDAVLVGSVLVGNAALSAAQRLHAERLLRRLLAVQDPPARIVSPDGGYRSVPSALLHPGEVIEVRPGEVVPADGRLLTADGVEVDESSLTGESLPVDKQTAATPGVPLADRTCMLYAGTTVLTGTATAVVTTVGAATETGRATALSPRRVGRVGLQAQLREMTGQVLPVSIASGALVTLTSMLRGGGLQAAITSGVAVAVAAVPEGLPLVATLAQQAAARRLTKASALVRSPRSVEALGRVDVACFDKTGTLSEDRLRVRAVRPAASVDPDTVLRAAARTSVTVDGVAAPHATDRAVVEAAEATTPDSDRPPEPDDVVLPFRSGRPYAAALKGTELVVKGAPEVVLAACTGAAPSKLEGIVAEVPSMAEEGMRVIAVARRVVTPAQAARAVGDPDEVEVLCGQGLEPLGLLGLSDTIRPEAVNLLPSLEERGVSVRLITGDHPVTAAAIARNLGLALDADDVVTGSEWEALSHRGQEIAVRERCLFARMTPEQKVQIVQTLERTGHVCAMVGDGANDAAAIRAASIGIGVASRGSHPARSAADLLLLDGHVDAILDAIDEGRQLWQRVQSAVSVLLGGNAGEVAFALIGSAISGRAPLGARQLLLVNLLTDALPAAALAVSPLRQDRAHHGRGPDTAALWRTVAIRGAATAAGASVAWGLASVTGRPRRASTVGLVALVGTQLGQTLIDSHSPLVVATALGSIGVLGAVVTTPGVSQFLGCTPLGPLAWAQALGSATGATAVAALAPRALAWWGDRRAQSDQSTTRTPALNSTAYAWRNGGASTDVTTPVNGSGPGERTDDVNAESAGSADNETVTNHRMVTVGVQRVNNGD</sequence>
<feature type="compositionally biased region" description="Basic and acidic residues" evidence="9">
    <location>
        <begin position="27"/>
        <end position="43"/>
    </location>
</feature>
<dbReference type="Gene3D" id="3.40.50.1000">
    <property type="entry name" value="HAD superfamily/HAD-like"/>
    <property type="match status" value="1"/>
</dbReference>
<evidence type="ECO:0000256" key="4">
    <source>
        <dbReference type="ARBA" id="ARBA00022842"/>
    </source>
</evidence>
<evidence type="ECO:0000256" key="8">
    <source>
        <dbReference type="ARBA" id="ARBA00049360"/>
    </source>
</evidence>
<dbReference type="Proteomes" id="UP000284333">
    <property type="component" value="Unassembled WGS sequence"/>
</dbReference>
<reference evidence="12 13" key="1">
    <citation type="submission" date="2018-11" db="EMBL/GenBank/DDBJ databases">
        <title>Rhodococcus spongicola sp. nov. and Rhodococcus xishaensis sp. nov. from marine sponges.</title>
        <authorList>
            <person name="Li L."/>
            <person name="Lin H.W."/>
        </authorList>
    </citation>
    <scope>NUCLEOTIDE SEQUENCE [LARGE SCALE GENOMIC DNA]</scope>
    <source>
        <strain evidence="12 13">LHW50502</strain>
    </source>
</reference>
<dbReference type="SUPFAM" id="SSF81653">
    <property type="entry name" value="Calcium ATPase, transduction domain A"/>
    <property type="match status" value="1"/>
</dbReference>
<dbReference type="Gene3D" id="3.40.1110.10">
    <property type="entry name" value="Calcium-transporting ATPase, cytoplasmic domain N"/>
    <property type="match status" value="1"/>
</dbReference>
<keyword evidence="5" id="KW-1278">Translocase</keyword>
<comment type="caution">
    <text evidence="12">The sequence shown here is derived from an EMBL/GenBank/DDBJ whole genome shotgun (WGS) entry which is preliminary data.</text>
</comment>
<evidence type="ECO:0000256" key="6">
    <source>
        <dbReference type="ARBA" id="ARBA00022989"/>
    </source>
</evidence>
<comment type="subcellular location">
    <subcellularLocation>
        <location evidence="1">Cell membrane</location>
        <topology evidence="1">Multi-pass membrane protein</topology>
    </subcellularLocation>
</comment>
<dbReference type="PRINTS" id="PR00120">
    <property type="entry name" value="HATPASE"/>
</dbReference>
<evidence type="ECO:0000313" key="12">
    <source>
        <dbReference type="EMBL" id="RVW06709.1"/>
    </source>
</evidence>
<evidence type="ECO:0000256" key="1">
    <source>
        <dbReference type="ARBA" id="ARBA00004651"/>
    </source>
</evidence>
<dbReference type="PANTHER" id="PTHR24093">
    <property type="entry name" value="CATION TRANSPORTING ATPASE"/>
    <property type="match status" value="1"/>
</dbReference>
<accession>A0A438B6Z6</accession>
<feature type="region of interest" description="Disordered" evidence="9">
    <location>
        <begin position="27"/>
        <end position="59"/>
    </location>
</feature>
<evidence type="ECO:0000256" key="5">
    <source>
        <dbReference type="ARBA" id="ARBA00022967"/>
    </source>
</evidence>
<feature type="region of interest" description="Disordered" evidence="9">
    <location>
        <begin position="1376"/>
        <end position="1408"/>
    </location>
</feature>
<dbReference type="SFLD" id="SFLDS00003">
    <property type="entry name" value="Haloacid_Dehalogenase"/>
    <property type="match status" value="1"/>
</dbReference>
<dbReference type="GO" id="GO:0046872">
    <property type="term" value="F:metal ion binding"/>
    <property type="evidence" value="ECO:0007669"/>
    <property type="project" value="UniProtKB-KW"/>
</dbReference>
<feature type="domain" description="P-type ATPase A" evidence="10">
    <location>
        <begin position="633"/>
        <end position="740"/>
    </location>
</feature>
<dbReference type="GO" id="GO:0005886">
    <property type="term" value="C:plasma membrane"/>
    <property type="evidence" value="ECO:0007669"/>
    <property type="project" value="UniProtKB-SubCell"/>
</dbReference>
<dbReference type="Pfam" id="PF00702">
    <property type="entry name" value="Hydrolase"/>
    <property type="match status" value="1"/>
</dbReference>
<evidence type="ECO:0000256" key="2">
    <source>
        <dbReference type="ARBA" id="ARBA00022692"/>
    </source>
</evidence>
<dbReference type="EMBL" id="RKLN01000001">
    <property type="protein sequence ID" value="RVW06709.1"/>
    <property type="molecule type" value="Genomic_DNA"/>
</dbReference>
<dbReference type="SUPFAM" id="SSF56784">
    <property type="entry name" value="HAD-like"/>
    <property type="match status" value="1"/>
</dbReference>
<evidence type="ECO:0000256" key="7">
    <source>
        <dbReference type="ARBA" id="ARBA00023136"/>
    </source>
</evidence>
<dbReference type="OrthoDB" id="9814270at2"/>
<gene>
    <name evidence="12" type="ORF">EF834_00670</name>
</gene>
<dbReference type="Pfam" id="PF00689">
    <property type="entry name" value="Cation_ATPase_C"/>
    <property type="match status" value="1"/>
</dbReference>
<keyword evidence="6" id="KW-1133">Transmembrane helix</keyword>
<evidence type="ECO:0000259" key="11">
    <source>
        <dbReference type="Pfam" id="PF00689"/>
    </source>
</evidence>
<feature type="region of interest" description="Disordered" evidence="9">
    <location>
        <begin position="317"/>
        <end position="337"/>
    </location>
</feature>
<dbReference type="PRINTS" id="PR00119">
    <property type="entry name" value="CATATPASE"/>
</dbReference>
<dbReference type="InterPro" id="IPR023299">
    <property type="entry name" value="ATPase_P-typ_cyto_dom_N"/>
</dbReference>
<dbReference type="PANTHER" id="PTHR24093:SF513">
    <property type="entry name" value="CATION-TRANSPORTING ATPASE I-RELATED"/>
    <property type="match status" value="1"/>
</dbReference>
<dbReference type="GO" id="GO:0005524">
    <property type="term" value="F:ATP binding"/>
    <property type="evidence" value="ECO:0007669"/>
    <property type="project" value="InterPro"/>
</dbReference>
<dbReference type="Gene3D" id="1.20.1110.10">
    <property type="entry name" value="Calcium-transporting ATPase, transmembrane domain"/>
    <property type="match status" value="1"/>
</dbReference>
<keyword evidence="3" id="KW-0479">Metal-binding</keyword>
<dbReference type="SFLD" id="SFLDF00027">
    <property type="entry name" value="p-type_atpase"/>
    <property type="match status" value="1"/>
</dbReference>
<dbReference type="InterPro" id="IPR036412">
    <property type="entry name" value="HAD-like_sf"/>
</dbReference>
<evidence type="ECO:0000259" key="10">
    <source>
        <dbReference type="Pfam" id="PF00122"/>
    </source>
</evidence>
<dbReference type="SUPFAM" id="SSF81665">
    <property type="entry name" value="Calcium ATPase, transmembrane domain M"/>
    <property type="match status" value="1"/>
</dbReference>
<dbReference type="InterPro" id="IPR023298">
    <property type="entry name" value="ATPase_P-typ_TM_dom_sf"/>
</dbReference>
<dbReference type="InterPro" id="IPR001757">
    <property type="entry name" value="P_typ_ATPase"/>
</dbReference>
<evidence type="ECO:0000256" key="3">
    <source>
        <dbReference type="ARBA" id="ARBA00022723"/>
    </source>
</evidence>
<dbReference type="InterPro" id="IPR008250">
    <property type="entry name" value="ATPase_P-typ_transduc_dom_A_sf"/>
</dbReference>
<evidence type="ECO:0000256" key="9">
    <source>
        <dbReference type="SAM" id="MobiDB-lite"/>
    </source>
</evidence>
<dbReference type="InterPro" id="IPR044492">
    <property type="entry name" value="P_typ_ATPase_HD_dom"/>
</dbReference>
<feature type="domain" description="Cation-transporting P-type ATPase C-terminal" evidence="11">
    <location>
        <begin position="1192"/>
        <end position="1341"/>
    </location>
</feature>
<name>A0A438B6Z6_9NOCA</name>
<dbReference type="GO" id="GO:0005388">
    <property type="term" value="F:P-type calcium transporter activity"/>
    <property type="evidence" value="ECO:0007669"/>
    <property type="project" value="TreeGrafter"/>
</dbReference>
<dbReference type="InterPro" id="IPR023214">
    <property type="entry name" value="HAD_sf"/>
</dbReference>
<keyword evidence="4" id="KW-0460">Magnesium</keyword>
<protein>
    <submittedName>
        <fullName evidence="12">Cation-translocating P-type ATPase</fullName>
    </submittedName>
</protein>
<evidence type="ECO:0000313" key="13">
    <source>
        <dbReference type="Proteomes" id="UP000284333"/>
    </source>
</evidence>
<keyword evidence="2" id="KW-0812">Transmembrane</keyword>
<comment type="catalytic activity">
    <reaction evidence="8">
        <text>ATP + H2O = ADP + phosphate + H(+)</text>
        <dbReference type="Rhea" id="RHEA:13065"/>
        <dbReference type="ChEBI" id="CHEBI:15377"/>
        <dbReference type="ChEBI" id="CHEBI:15378"/>
        <dbReference type="ChEBI" id="CHEBI:30616"/>
        <dbReference type="ChEBI" id="CHEBI:43474"/>
        <dbReference type="ChEBI" id="CHEBI:456216"/>
    </reaction>
</comment>
<dbReference type="Gene3D" id="2.70.150.10">
    <property type="entry name" value="Calcium-transporting ATPase, cytoplasmic transduction domain A"/>
    <property type="match status" value="1"/>
</dbReference>
<feature type="compositionally biased region" description="Polar residues" evidence="9">
    <location>
        <begin position="1377"/>
        <end position="1387"/>
    </location>
</feature>
<dbReference type="NCBIfam" id="TIGR01494">
    <property type="entry name" value="ATPase_P-type"/>
    <property type="match status" value="2"/>
</dbReference>
<dbReference type="InterPro" id="IPR059000">
    <property type="entry name" value="ATPase_P-type_domA"/>
</dbReference>
<organism evidence="12 13">
    <name type="scientific">Rhodococcus spongiicola</name>
    <dbReference type="NCBI Taxonomy" id="2487352"/>
    <lineage>
        <taxon>Bacteria</taxon>
        <taxon>Bacillati</taxon>
        <taxon>Actinomycetota</taxon>
        <taxon>Actinomycetes</taxon>
        <taxon>Mycobacteriales</taxon>
        <taxon>Nocardiaceae</taxon>
        <taxon>Rhodococcus</taxon>
    </lineage>
</organism>
<proteinExistence type="predicted"/>
<keyword evidence="7" id="KW-0472">Membrane</keyword>
<keyword evidence="13" id="KW-1185">Reference proteome</keyword>
<dbReference type="GO" id="GO:0016887">
    <property type="term" value="F:ATP hydrolysis activity"/>
    <property type="evidence" value="ECO:0007669"/>
    <property type="project" value="InterPro"/>
</dbReference>